<evidence type="ECO:0000313" key="2">
    <source>
        <dbReference type="EMBL" id="MBA9004499.1"/>
    </source>
</evidence>
<proteinExistence type="predicted"/>
<comment type="caution">
    <text evidence="2">The sequence shown here is derived from an EMBL/GenBank/DDBJ whole genome shotgun (WGS) entry which is preliminary data.</text>
</comment>
<keyword evidence="2" id="KW-0645">Protease</keyword>
<sequence>MFLTRKPVWAMVPVVAVALLPAVPAMAATPPEPTSNPWQMRHWPRTQPWQEDQPVRTFAAGAPRPVDPQDYELPDTMTWEDYRPVPGARWNDPARKGSVKNFRGALVLVDYGNQPFVVTQPRNSTIYGNPALVGGIPRDQVPQFYEDFLNKPGELNRGHTIHEYWMEDSGGRYGIDLEAFGVYRMPHKSHEYGIETRWQGDGACPGGDACNRNFRADAQAAWLADVGEEVAGRFDFVFFLSAGQDESSTWQEFGEMKFPGPGQVTDEWGPPDPALPNAADTRYVDWTSWQAASNIWPNATAGSSVQAESSGQAVYAHEFSHILGIGDNYNNPYSNPPRRAYSGPWDMLSRGTFNGPGGPHSRWLIPGTAGSSMGAQHMLRNKLRLGIVNEANVLTLTRDGLAGSGVVVARVKARAVQPGHGELAGVNLRLDGGDRSPACNVNADPLCDGGGYDNYTLEVVDRMGFDSFTPDSGVLLAKTKDRDDAPFIWVVDANPQDISKVDFVRPDGTPQMMSIGDYRQLSDALLHAGTGSGSEYEYVDRANGLHFYVLDLRRDRQGVLSYTVAVRSLDGSGAQRRGVRLSPARAVRAPEPGWVKCTMRLRNTGAPGQAPYANADVYRLSANAPAGWTTWLPHTVATAPAGGVATVEVYARRDTGRPGVVELTAASESDPRRSSTAVCSTK</sequence>
<dbReference type="InterPro" id="IPR008757">
    <property type="entry name" value="Peptidase_M6-like_domain"/>
</dbReference>
<evidence type="ECO:0000313" key="3">
    <source>
        <dbReference type="Proteomes" id="UP000539313"/>
    </source>
</evidence>
<name>A0A7W3R9C6_9ACTN</name>
<keyword evidence="2" id="KW-0482">Metalloprotease</keyword>
<gene>
    <name evidence="2" type="ORF">HNR21_003381</name>
</gene>
<dbReference type="RefSeq" id="WP_182705943.1">
    <property type="nucleotide sequence ID" value="NZ_JACJII010000001.1"/>
</dbReference>
<dbReference type="GO" id="GO:0008237">
    <property type="term" value="F:metallopeptidase activity"/>
    <property type="evidence" value="ECO:0007669"/>
    <property type="project" value="UniProtKB-KW"/>
</dbReference>
<keyword evidence="2" id="KW-0378">Hydrolase</keyword>
<dbReference type="AlphaFoldDB" id="A0A7W3R9C6"/>
<dbReference type="GO" id="GO:0006508">
    <property type="term" value="P:proteolysis"/>
    <property type="evidence" value="ECO:0007669"/>
    <property type="project" value="UniProtKB-KW"/>
</dbReference>
<reference evidence="2 3" key="1">
    <citation type="submission" date="2020-08" db="EMBL/GenBank/DDBJ databases">
        <title>Sequencing the genomes of 1000 actinobacteria strains.</title>
        <authorList>
            <person name="Klenk H.-P."/>
        </authorList>
    </citation>
    <scope>NUCLEOTIDE SEQUENCE [LARGE SCALE GENOMIC DNA]</scope>
    <source>
        <strain evidence="2 3">DSM 45823</strain>
    </source>
</reference>
<dbReference type="Proteomes" id="UP000539313">
    <property type="component" value="Unassembled WGS sequence"/>
</dbReference>
<dbReference type="SUPFAM" id="SSF55486">
    <property type="entry name" value="Metalloproteases ('zincins'), catalytic domain"/>
    <property type="match status" value="1"/>
</dbReference>
<feature type="signal peptide" evidence="1">
    <location>
        <begin position="1"/>
        <end position="27"/>
    </location>
</feature>
<protein>
    <submittedName>
        <fullName evidence="2">M6 family metalloprotease-like protein</fullName>
    </submittedName>
</protein>
<evidence type="ECO:0000256" key="1">
    <source>
        <dbReference type="SAM" id="SignalP"/>
    </source>
</evidence>
<keyword evidence="1" id="KW-0732">Signal</keyword>
<feature type="chain" id="PRO_5030796019" evidence="1">
    <location>
        <begin position="28"/>
        <end position="682"/>
    </location>
</feature>
<accession>A0A7W3R9C6</accession>
<dbReference type="EMBL" id="JACJII010000001">
    <property type="protein sequence ID" value="MBA9004499.1"/>
    <property type="molecule type" value="Genomic_DNA"/>
</dbReference>
<organism evidence="2 3">
    <name type="scientific">Thermomonospora cellulosilytica</name>
    <dbReference type="NCBI Taxonomy" id="1411118"/>
    <lineage>
        <taxon>Bacteria</taxon>
        <taxon>Bacillati</taxon>
        <taxon>Actinomycetota</taxon>
        <taxon>Actinomycetes</taxon>
        <taxon>Streptosporangiales</taxon>
        <taxon>Thermomonosporaceae</taxon>
        <taxon>Thermomonospora</taxon>
    </lineage>
</organism>
<keyword evidence="3" id="KW-1185">Reference proteome</keyword>
<dbReference type="NCBIfam" id="TIGR03296">
    <property type="entry name" value="M6dom_TIGR03296"/>
    <property type="match status" value="1"/>
</dbReference>